<dbReference type="RefSeq" id="XP_002789872.1">
    <property type="nucleotide sequence ID" value="XM_002789826.1"/>
</dbReference>
<sequence length="74" mass="8154">MPRIARMLYASDLCGPPRLSVFVLHPDYDTKEMLIIHGGTAGHTNLSRKPYPNAVSECRIRMPDRNAGSNAGSE</sequence>
<dbReference type="GeneID" id="9093042"/>
<dbReference type="Proteomes" id="UP000002059">
    <property type="component" value="Partially assembled WGS sequence"/>
</dbReference>
<reference evidence="1 2" key="1">
    <citation type="journal article" date="2011" name="PLoS Genet.">
        <title>Comparative genomic analysis of human fungal pathogens causing paracoccidioidomycosis.</title>
        <authorList>
            <person name="Desjardins C.A."/>
            <person name="Champion M.D."/>
            <person name="Holder J.W."/>
            <person name="Muszewska A."/>
            <person name="Goldberg J."/>
            <person name="Bailao A.M."/>
            <person name="Brigido M.M."/>
            <person name="Ferreira M.E."/>
            <person name="Garcia A.M."/>
            <person name="Grynberg M."/>
            <person name="Gujja S."/>
            <person name="Heiman D.I."/>
            <person name="Henn M.R."/>
            <person name="Kodira C.D."/>
            <person name="Leon-Narvaez H."/>
            <person name="Longo L.V."/>
            <person name="Ma L.J."/>
            <person name="Malavazi I."/>
            <person name="Matsuo A.L."/>
            <person name="Morais F.V."/>
            <person name="Pereira M."/>
            <person name="Rodriguez-Brito S."/>
            <person name="Sakthikumar S."/>
            <person name="Salem-Izacc S.M."/>
            <person name="Sykes S.M."/>
            <person name="Teixeira M.M."/>
            <person name="Vallejo M.C."/>
            <person name="Walter M.E."/>
            <person name="Yandava C."/>
            <person name="Young S."/>
            <person name="Zeng Q."/>
            <person name="Zucker J."/>
            <person name="Felipe M.S."/>
            <person name="Goldman G.H."/>
            <person name="Haas B.J."/>
            <person name="McEwen J.G."/>
            <person name="Nino-Vega G."/>
            <person name="Puccia R."/>
            <person name="San-Blas G."/>
            <person name="Soares C.M."/>
            <person name="Birren B.W."/>
            <person name="Cuomo C.A."/>
        </authorList>
    </citation>
    <scope>NUCLEOTIDE SEQUENCE [LARGE SCALE GENOMIC DNA]</scope>
    <source>
        <strain evidence="2">ATCC MYA-826 / Pb01</strain>
    </source>
</reference>
<evidence type="ECO:0000313" key="1">
    <source>
        <dbReference type="EMBL" id="EEH38582.1"/>
    </source>
</evidence>
<dbReference type="KEGG" id="pbl:PAAG_08309"/>
<dbReference type="HOGENOM" id="CLU_2688458_0_0_1"/>
<name>C1HC18_PARBA</name>
<organism evidence="1 2">
    <name type="scientific">Paracoccidioides lutzii (strain ATCC MYA-826 / Pb01)</name>
    <name type="common">Paracoccidioides brasiliensis</name>
    <dbReference type="NCBI Taxonomy" id="502779"/>
    <lineage>
        <taxon>Eukaryota</taxon>
        <taxon>Fungi</taxon>
        <taxon>Dikarya</taxon>
        <taxon>Ascomycota</taxon>
        <taxon>Pezizomycotina</taxon>
        <taxon>Eurotiomycetes</taxon>
        <taxon>Eurotiomycetidae</taxon>
        <taxon>Onygenales</taxon>
        <taxon>Ajellomycetaceae</taxon>
        <taxon>Paracoccidioides</taxon>
    </lineage>
</organism>
<evidence type="ECO:0000313" key="2">
    <source>
        <dbReference type="Proteomes" id="UP000002059"/>
    </source>
</evidence>
<dbReference type="AlphaFoldDB" id="C1HC18"/>
<keyword evidence="2" id="KW-1185">Reference proteome</keyword>
<dbReference type="EMBL" id="KN294022">
    <property type="protein sequence ID" value="EEH38582.1"/>
    <property type="molecule type" value="Genomic_DNA"/>
</dbReference>
<proteinExistence type="predicted"/>
<accession>C1HC18</accession>
<protein>
    <submittedName>
        <fullName evidence="1">Uncharacterized protein</fullName>
    </submittedName>
</protein>
<dbReference type="VEuPathDB" id="FungiDB:PAAG_08309"/>
<gene>
    <name evidence="1" type="ORF">PAAG_08309</name>
</gene>